<dbReference type="EMBL" id="BSXT01003679">
    <property type="protein sequence ID" value="GMF55248.1"/>
    <property type="molecule type" value="Genomic_DNA"/>
</dbReference>
<dbReference type="Proteomes" id="UP001165121">
    <property type="component" value="Unassembled WGS sequence"/>
</dbReference>
<proteinExistence type="predicted"/>
<evidence type="ECO:0000313" key="3">
    <source>
        <dbReference type="Proteomes" id="UP001165121"/>
    </source>
</evidence>
<dbReference type="AlphaFoldDB" id="A0A9W6Y496"/>
<comment type="caution">
    <text evidence="2">The sequence shown here is derived from an EMBL/GenBank/DDBJ whole genome shotgun (WGS) entry which is preliminary data.</text>
</comment>
<sequence>MEREGDNANKGDAGASSGEGGMLNEEDGNATGEGDRVDEEDARASSEGNSEVSSSSVSSYEITDEEIPPDIDATVVAHIDSVTGVWCCEHECISTRAEAVSRFIAG</sequence>
<reference evidence="2" key="1">
    <citation type="submission" date="2023-04" db="EMBL/GenBank/DDBJ databases">
        <title>Phytophthora fragariaefolia NBRC 109709.</title>
        <authorList>
            <person name="Ichikawa N."/>
            <person name="Sato H."/>
            <person name="Tonouchi N."/>
        </authorList>
    </citation>
    <scope>NUCLEOTIDE SEQUENCE</scope>
    <source>
        <strain evidence="2">NBRC 109709</strain>
    </source>
</reference>
<evidence type="ECO:0000313" key="2">
    <source>
        <dbReference type="EMBL" id="GMF55248.1"/>
    </source>
</evidence>
<gene>
    <name evidence="2" type="ORF">Pfra01_002323400</name>
</gene>
<keyword evidence="3" id="KW-1185">Reference proteome</keyword>
<evidence type="ECO:0000256" key="1">
    <source>
        <dbReference type="SAM" id="MobiDB-lite"/>
    </source>
</evidence>
<protein>
    <submittedName>
        <fullName evidence="2">Unnamed protein product</fullName>
    </submittedName>
</protein>
<accession>A0A9W6Y496</accession>
<name>A0A9W6Y496_9STRA</name>
<feature type="compositionally biased region" description="Low complexity" evidence="1">
    <location>
        <begin position="45"/>
        <end position="59"/>
    </location>
</feature>
<organism evidence="2 3">
    <name type="scientific">Phytophthora fragariaefolia</name>
    <dbReference type="NCBI Taxonomy" id="1490495"/>
    <lineage>
        <taxon>Eukaryota</taxon>
        <taxon>Sar</taxon>
        <taxon>Stramenopiles</taxon>
        <taxon>Oomycota</taxon>
        <taxon>Peronosporomycetes</taxon>
        <taxon>Peronosporales</taxon>
        <taxon>Peronosporaceae</taxon>
        <taxon>Phytophthora</taxon>
    </lineage>
</organism>
<feature type="region of interest" description="Disordered" evidence="1">
    <location>
        <begin position="1"/>
        <end position="69"/>
    </location>
</feature>